<dbReference type="PANTHER" id="PTHR48062">
    <property type="entry name" value="RECEPTOR-LIKE PROTEIN 14"/>
    <property type="match status" value="1"/>
</dbReference>
<protein>
    <submittedName>
        <fullName evidence="11">Uncharacterized protein</fullName>
    </submittedName>
</protein>
<keyword evidence="6" id="KW-0732">Signal</keyword>
<evidence type="ECO:0000256" key="10">
    <source>
        <dbReference type="ARBA" id="ARBA00037847"/>
    </source>
</evidence>
<keyword evidence="8" id="KW-1133">Transmembrane helix</keyword>
<evidence type="ECO:0000256" key="9">
    <source>
        <dbReference type="ARBA" id="ARBA00023136"/>
    </source>
</evidence>
<evidence type="ECO:0000313" key="11">
    <source>
        <dbReference type="EMBL" id="KAK7338660.1"/>
    </source>
</evidence>
<dbReference type="EMBL" id="JAYMYQ010000004">
    <property type="protein sequence ID" value="KAK7338660.1"/>
    <property type="molecule type" value="Genomic_DNA"/>
</dbReference>
<evidence type="ECO:0000256" key="8">
    <source>
        <dbReference type="ARBA" id="ARBA00022989"/>
    </source>
</evidence>
<evidence type="ECO:0000256" key="3">
    <source>
        <dbReference type="ARBA" id="ARBA00022475"/>
    </source>
</evidence>
<evidence type="ECO:0000256" key="4">
    <source>
        <dbReference type="ARBA" id="ARBA00022614"/>
    </source>
</evidence>
<keyword evidence="3" id="KW-1003">Cell membrane</keyword>
<evidence type="ECO:0000256" key="2">
    <source>
        <dbReference type="ARBA" id="ARBA00009592"/>
    </source>
</evidence>
<dbReference type="GO" id="GO:0012505">
    <property type="term" value="C:endomembrane system"/>
    <property type="evidence" value="ECO:0007669"/>
    <property type="project" value="UniProtKB-SubCell"/>
</dbReference>
<accession>A0AAN9QIC8</accession>
<dbReference type="GO" id="GO:0005886">
    <property type="term" value="C:plasma membrane"/>
    <property type="evidence" value="ECO:0007669"/>
    <property type="project" value="UniProtKB-SubCell"/>
</dbReference>
<dbReference type="Gene3D" id="3.80.10.10">
    <property type="entry name" value="Ribonuclease Inhibitor"/>
    <property type="match status" value="1"/>
</dbReference>
<gene>
    <name evidence="11" type="ORF">VNO77_19284</name>
</gene>
<keyword evidence="4" id="KW-0433">Leucine-rich repeat</keyword>
<keyword evidence="5" id="KW-0812">Transmembrane</keyword>
<dbReference type="SUPFAM" id="SSF52058">
    <property type="entry name" value="L domain-like"/>
    <property type="match status" value="1"/>
</dbReference>
<dbReference type="PANTHER" id="PTHR48062:SF52">
    <property type="entry name" value="RECEPTOR-LIKE PROTEIN 8-RELATED"/>
    <property type="match status" value="1"/>
</dbReference>
<keyword evidence="12" id="KW-1185">Reference proteome</keyword>
<keyword evidence="7" id="KW-0677">Repeat</keyword>
<evidence type="ECO:0000313" key="12">
    <source>
        <dbReference type="Proteomes" id="UP001367508"/>
    </source>
</evidence>
<evidence type="ECO:0000256" key="7">
    <source>
        <dbReference type="ARBA" id="ARBA00022737"/>
    </source>
</evidence>
<dbReference type="InterPro" id="IPR032675">
    <property type="entry name" value="LRR_dom_sf"/>
</dbReference>
<proteinExistence type="inferred from homology"/>
<reference evidence="11 12" key="1">
    <citation type="submission" date="2024-01" db="EMBL/GenBank/DDBJ databases">
        <title>The genomes of 5 underutilized Papilionoideae crops provide insights into root nodulation and disease resistanc.</title>
        <authorList>
            <person name="Jiang F."/>
        </authorList>
    </citation>
    <scope>NUCLEOTIDE SEQUENCE [LARGE SCALE GENOMIC DNA]</scope>
    <source>
        <strain evidence="11">LVBAO_FW01</strain>
        <tissue evidence="11">Leaves</tissue>
    </source>
</reference>
<evidence type="ECO:0000256" key="5">
    <source>
        <dbReference type="ARBA" id="ARBA00022692"/>
    </source>
</evidence>
<sequence length="181" mass="19561">MSSNKIGGQIPNNIGKIFPNLIHINVSENCLEGSLLSSMIEMQRVQTLDLSHNQFSDKLISAEFTTKNNVYTYTDKVLKLMAGLDLSGNELSGNIPPEIGNIGNISSLNLSHNLLKGTIPQSFSNLGNLESATPTTGQSANFGEDNYRGNPGLFGYVKGRSHTNLWPPLPPPSEGGENHTH</sequence>
<comment type="caution">
    <text evidence="11">The sequence shown here is derived from an EMBL/GenBank/DDBJ whole genome shotgun (WGS) entry which is preliminary data.</text>
</comment>
<name>A0AAN9QIC8_CANGL</name>
<organism evidence="11 12">
    <name type="scientific">Canavalia gladiata</name>
    <name type="common">Sword bean</name>
    <name type="synonym">Dolichos gladiatus</name>
    <dbReference type="NCBI Taxonomy" id="3824"/>
    <lineage>
        <taxon>Eukaryota</taxon>
        <taxon>Viridiplantae</taxon>
        <taxon>Streptophyta</taxon>
        <taxon>Embryophyta</taxon>
        <taxon>Tracheophyta</taxon>
        <taxon>Spermatophyta</taxon>
        <taxon>Magnoliopsida</taxon>
        <taxon>eudicotyledons</taxon>
        <taxon>Gunneridae</taxon>
        <taxon>Pentapetalae</taxon>
        <taxon>rosids</taxon>
        <taxon>fabids</taxon>
        <taxon>Fabales</taxon>
        <taxon>Fabaceae</taxon>
        <taxon>Papilionoideae</taxon>
        <taxon>50 kb inversion clade</taxon>
        <taxon>NPAAA clade</taxon>
        <taxon>indigoferoid/millettioid clade</taxon>
        <taxon>Phaseoleae</taxon>
        <taxon>Canavalia</taxon>
    </lineage>
</organism>
<comment type="subcellular location">
    <subcellularLocation>
        <location evidence="1">Cell membrane</location>
    </subcellularLocation>
    <subcellularLocation>
        <location evidence="10">Endomembrane system</location>
        <topology evidence="10">Single-pass membrane protein</topology>
    </subcellularLocation>
</comment>
<dbReference type="AlphaFoldDB" id="A0AAN9QIC8"/>
<evidence type="ECO:0000256" key="1">
    <source>
        <dbReference type="ARBA" id="ARBA00004236"/>
    </source>
</evidence>
<keyword evidence="9" id="KW-0472">Membrane</keyword>
<comment type="similarity">
    <text evidence="2">Belongs to the RLP family.</text>
</comment>
<dbReference type="Pfam" id="PF00560">
    <property type="entry name" value="LRR_1"/>
    <property type="match status" value="3"/>
</dbReference>
<dbReference type="InterPro" id="IPR051502">
    <property type="entry name" value="RLP_Defense_Trigger"/>
</dbReference>
<dbReference type="InterPro" id="IPR001611">
    <property type="entry name" value="Leu-rich_rpt"/>
</dbReference>
<evidence type="ECO:0000256" key="6">
    <source>
        <dbReference type="ARBA" id="ARBA00022729"/>
    </source>
</evidence>
<dbReference type="Proteomes" id="UP001367508">
    <property type="component" value="Unassembled WGS sequence"/>
</dbReference>